<dbReference type="AlphaFoldDB" id="A0A8J6TLU2"/>
<comment type="caution">
    <text evidence="4">The sequence shown here is derived from an EMBL/GenBank/DDBJ whole genome shotgun (WGS) entry which is preliminary data.</text>
</comment>
<evidence type="ECO:0000259" key="3">
    <source>
        <dbReference type="Pfam" id="PF00881"/>
    </source>
</evidence>
<organism evidence="4 5">
    <name type="scientific">Candidatus Desulfatibia profunda</name>
    <dbReference type="NCBI Taxonomy" id="2841695"/>
    <lineage>
        <taxon>Bacteria</taxon>
        <taxon>Pseudomonadati</taxon>
        <taxon>Thermodesulfobacteriota</taxon>
        <taxon>Desulfobacteria</taxon>
        <taxon>Desulfobacterales</taxon>
        <taxon>Desulfobacterales incertae sedis</taxon>
        <taxon>Candidatus Desulfatibia</taxon>
    </lineage>
</organism>
<feature type="domain" description="Nitroreductase" evidence="3">
    <location>
        <begin position="9"/>
        <end position="186"/>
    </location>
</feature>
<dbReference type="CDD" id="cd02137">
    <property type="entry name" value="MhqN-like"/>
    <property type="match status" value="1"/>
</dbReference>
<evidence type="ECO:0000256" key="2">
    <source>
        <dbReference type="ARBA" id="ARBA00023002"/>
    </source>
</evidence>
<dbReference type="SUPFAM" id="SSF55469">
    <property type="entry name" value="FMN-dependent nitroreductase-like"/>
    <property type="match status" value="1"/>
</dbReference>
<dbReference type="InterPro" id="IPR029479">
    <property type="entry name" value="Nitroreductase"/>
</dbReference>
<dbReference type="PANTHER" id="PTHR43673">
    <property type="entry name" value="NAD(P)H NITROREDUCTASE YDGI-RELATED"/>
    <property type="match status" value="1"/>
</dbReference>
<evidence type="ECO:0000313" key="5">
    <source>
        <dbReference type="Proteomes" id="UP000603434"/>
    </source>
</evidence>
<dbReference type="Pfam" id="PF00881">
    <property type="entry name" value="Nitroreductase"/>
    <property type="match status" value="1"/>
</dbReference>
<accession>A0A8J6TLU2</accession>
<reference evidence="4 5" key="1">
    <citation type="submission" date="2020-08" db="EMBL/GenBank/DDBJ databases">
        <title>Bridging the membrane lipid divide: bacteria of the FCB group superphylum have the potential to synthesize archaeal ether lipids.</title>
        <authorList>
            <person name="Villanueva L."/>
            <person name="Von Meijenfeldt F.A.B."/>
            <person name="Westbye A.B."/>
            <person name="Yadav S."/>
            <person name="Hopmans E.C."/>
            <person name="Dutilh B.E."/>
            <person name="Sinninghe Damste J.S."/>
        </authorList>
    </citation>
    <scope>NUCLEOTIDE SEQUENCE [LARGE SCALE GENOMIC DNA]</scope>
    <source>
        <strain evidence="4">NIOZ-UU30</strain>
    </source>
</reference>
<proteinExistence type="inferred from homology"/>
<protein>
    <submittedName>
        <fullName evidence="4">Nitroreductase family protein</fullName>
    </submittedName>
</protein>
<dbReference type="Gene3D" id="3.40.109.10">
    <property type="entry name" value="NADH Oxidase"/>
    <property type="match status" value="1"/>
</dbReference>
<gene>
    <name evidence="4" type="ORF">H8E23_04805</name>
</gene>
<dbReference type="InterPro" id="IPR000415">
    <property type="entry name" value="Nitroreductase-like"/>
</dbReference>
<evidence type="ECO:0000313" key="4">
    <source>
        <dbReference type="EMBL" id="MBC8360696.1"/>
    </source>
</evidence>
<dbReference type="GO" id="GO:0016491">
    <property type="term" value="F:oxidoreductase activity"/>
    <property type="evidence" value="ECO:0007669"/>
    <property type="project" value="UniProtKB-KW"/>
</dbReference>
<keyword evidence="2" id="KW-0560">Oxidoreductase</keyword>
<dbReference type="Proteomes" id="UP000603434">
    <property type="component" value="Unassembled WGS sequence"/>
</dbReference>
<dbReference type="EMBL" id="JACNJH010000101">
    <property type="protein sequence ID" value="MBC8360696.1"/>
    <property type="molecule type" value="Genomic_DNA"/>
</dbReference>
<comment type="similarity">
    <text evidence="1">Belongs to the nitroreductase family.</text>
</comment>
<name>A0A8J6TLU2_9BACT</name>
<sequence length="210" mass="24487">MDFKDVVNNRRAVNFFDPEKKVPEKLLKEMIELAAKAPSSFNLQPWNLIVLKDPEEKMRLQKLAWNQPKVSEAPVTLIILTDRNGWQQGHPTVEHNFNEMVKAGAMSREQYQWFLDACRNLYGANKEKQQAFANKNTGFFAMALMLAAKSLGLDTHPMDGFDHDDVRREFKIPDNFWIPLLLSVGYFRKDKTLLPPKWRKTYDEIVVNFN</sequence>
<evidence type="ECO:0000256" key="1">
    <source>
        <dbReference type="ARBA" id="ARBA00007118"/>
    </source>
</evidence>